<dbReference type="PANTHER" id="PTHR10855">
    <property type="entry name" value="26S PROTEASOME NON-ATPASE REGULATORY SUBUNIT 12/COP9 SIGNALOSOME COMPLEX SUBUNIT 4"/>
    <property type="match status" value="1"/>
</dbReference>
<dbReference type="InterPro" id="IPR054559">
    <property type="entry name" value="PSMD12-CSN4-like_N"/>
</dbReference>
<dbReference type="GO" id="GO:0005737">
    <property type="term" value="C:cytoplasm"/>
    <property type="evidence" value="ECO:0007669"/>
    <property type="project" value="TreeGrafter"/>
</dbReference>
<dbReference type="GO" id="GO:0008541">
    <property type="term" value="C:proteasome regulatory particle, lid subcomplex"/>
    <property type="evidence" value="ECO:0007669"/>
    <property type="project" value="TreeGrafter"/>
</dbReference>
<accession>A0A1B6IXN2</accession>
<sequence length="263" mass="30646">KARMDGDLKRLREVQHRIVAACQTDAEVVAALRILTHKRKQDPRCIKDLIQGLHEERRSADFYRMLLNEVIESRIYLEEERMYISEHIKSMMGNDIEKAYAAIKDVPVETFTSISENHRNAFLFEQFRLALLLHLYADASLIAKRVRKSYLSSEDATVFYNYCILLKIGQREYLETARLFLELSSVSPSSRAVARGSFFCMLSNCFVEKRNILDEKRRLLAEFSGREMNEPSMRSYTDRFLSDMILDFSLADLIMAEMGRLDS</sequence>
<gene>
    <name evidence="2" type="ORF">g.2870</name>
</gene>
<evidence type="ECO:0000259" key="1">
    <source>
        <dbReference type="Pfam" id="PF22241"/>
    </source>
</evidence>
<feature type="non-terminal residue" evidence="2">
    <location>
        <position position="263"/>
    </location>
</feature>
<proteinExistence type="predicted"/>
<dbReference type="Pfam" id="PF22241">
    <property type="entry name" value="PSMD12-CSN4_N"/>
    <property type="match status" value="1"/>
</dbReference>
<dbReference type="AlphaFoldDB" id="A0A1B6IXN2"/>
<feature type="domain" description="PSMD12/CSN4-like N-terminal" evidence="1">
    <location>
        <begin position="2"/>
        <end position="186"/>
    </location>
</feature>
<feature type="non-terminal residue" evidence="2">
    <location>
        <position position="1"/>
    </location>
</feature>
<reference evidence="2" key="1">
    <citation type="submission" date="2015-11" db="EMBL/GenBank/DDBJ databases">
        <title>De novo transcriptome assembly of four potential Pierce s Disease insect vectors from Arizona vineyards.</title>
        <authorList>
            <person name="Tassone E.E."/>
        </authorList>
    </citation>
    <scope>NUCLEOTIDE SEQUENCE</scope>
</reference>
<dbReference type="EMBL" id="GECU01016027">
    <property type="protein sequence ID" value="JAS91679.1"/>
    <property type="molecule type" value="Transcribed_RNA"/>
</dbReference>
<dbReference type="PANTHER" id="PTHR10855:SF1">
    <property type="entry name" value="26S PROTEASOME NON-ATPASE REGULATORY SUBUNIT 12"/>
    <property type="match status" value="1"/>
</dbReference>
<protein>
    <recommendedName>
        <fullName evidence="1">PSMD12/CSN4-like N-terminal domain-containing protein</fullName>
    </recommendedName>
</protein>
<organism evidence="2">
    <name type="scientific">Homalodisca liturata</name>
    <dbReference type="NCBI Taxonomy" id="320908"/>
    <lineage>
        <taxon>Eukaryota</taxon>
        <taxon>Metazoa</taxon>
        <taxon>Ecdysozoa</taxon>
        <taxon>Arthropoda</taxon>
        <taxon>Hexapoda</taxon>
        <taxon>Insecta</taxon>
        <taxon>Pterygota</taxon>
        <taxon>Neoptera</taxon>
        <taxon>Paraneoptera</taxon>
        <taxon>Hemiptera</taxon>
        <taxon>Auchenorrhyncha</taxon>
        <taxon>Membracoidea</taxon>
        <taxon>Cicadellidae</taxon>
        <taxon>Cicadellinae</taxon>
        <taxon>Proconiini</taxon>
        <taxon>Homalodisca</taxon>
    </lineage>
</organism>
<evidence type="ECO:0000313" key="2">
    <source>
        <dbReference type="EMBL" id="JAS91679.1"/>
    </source>
</evidence>
<name>A0A1B6IXN2_9HEMI</name>
<dbReference type="InterPro" id="IPR040134">
    <property type="entry name" value="PSMD12/CSN4"/>
</dbReference>